<dbReference type="GeneID" id="85018087"/>
<dbReference type="PANTHER" id="PTHR34580">
    <property type="match status" value="1"/>
</dbReference>
<gene>
    <name evidence="2" type="ORF">SAMN05444420_10136</name>
</gene>
<proteinExistence type="predicted"/>
<evidence type="ECO:0000313" key="2">
    <source>
        <dbReference type="EMBL" id="SDW02089.1"/>
    </source>
</evidence>
<evidence type="ECO:0000259" key="1">
    <source>
        <dbReference type="Pfam" id="PF13280"/>
    </source>
</evidence>
<accession>A0A1H2Q6P1</accession>
<dbReference type="Pfam" id="PF13280">
    <property type="entry name" value="WYL"/>
    <property type="match status" value="1"/>
</dbReference>
<dbReference type="EMBL" id="FNND01000001">
    <property type="protein sequence ID" value="SDW02089.1"/>
    <property type="molecule type" value="Genomic_DNA"/>
</dbReference>
<feature type="domain" description="WYL" evidence="1">
    <location>
        <begin position="121"/>
        <end position="191"/>
    </location>
</feature>
<organism evidence="2 3">
    <name type="scientific">Capnocytophaga granulosa</name>
    <dbReference type="NCBI Taxonomy" id="45242"/>
    <lineage>
        <taxon>Bacteria</taxon>
        <taxon>Pseudomonadati</taxon>
        <taxon>Bacteroidota</taxon>
        <taxon>Flavobacteriia</taxon>
        <taxon>Flavobacteriales</taxon>
        <taxon>Flavobacteriaceae</taxon>
        <taxon>Capnocytophaga</taxon>
    </lineage>
</organism>
<protein>
    <submittedName>
        <fullName evidence="2">WYL domain-containing protein</fullName>
    </submittedName>
</protein>
<dbReference type="InterPro" id="IPR051534">
    <property type="entry name" value="CBASS_pafABC_assoc_protein"/>
</dbReference>
<dbReference type="InterPro" id="IPR026881">
    <property type="entry name" value="WYL_dom"/>
</dbReference>
<comment type="caution">
    <text evidence="2">The sequence shown here is derived from an EMBL/GenBank/DDBJ whole genome shotgun (WGS) entry which is preliminary data.</text>
</comment>
<name>A0A1H2Q6P1_9FLAO</name>
<dbReference type="OrthoDB" id="43316at2"/>
<sequence length="307" mass="37222">MEKIIREFILLRYVRNCNRKGEFPKFQEIAKAMSPYVKEREDNKERKYRYDKQLFHRDRKALQYKRCKIERNKENGYFFNEEGSELIDDLLTAYMLLTAQNKDGLLPMYVIPEPRRNTGAEHLPDCMHAIEEHYQLQLTYYDYRDEKEKTYTVQPYKLKHKDYKWYLLAVDIAHPEIPFKSFALERIRSIEEGDTFRPNKQLDFVTPYRDAFGMFTDEQAERLVLEFDHRDGNYLMASPIHPSQRVVSKTNTRITFELYIKPTLDLIMELMKRSWSLTIVEPQHLREKFVKYWEEAIKRNKKVKSEK</sequence>
<dbReference type="PANTHER" id="PTHR34580:SF9">
    <property type="entry name" value="SLL5097 PROTEIN"/>
    <property type="match status" value="1"/>
</dbReference>
<dbReference type="RefSeq" id="WP_016419367.1">
    <property type="nucleotide sequence ID" value="NZ_FNND01000001.1"/>
</dbReference>
<keyword evidence="3" id="KW-1185">Reference proteome</keyword>
<reference evidence="2 3" key="1">
    <citation type="submission" date="2016-10" db="EMBL/GenBank/DDBJ databases">
        <authorList>
            <person name="Varghese N."/>
            <person name="Submissions S."/>
        </authorList>
    </citation>
    <scope>NUCLEOTIDE SEQUENCE [LARGE SCALE GENOMIC DNA]</scope>
    <source>
        <strain evidence="2 3">DSM 11449</strain>
    </source>
</reference>
<dbReference type="PROSITE" id="PS52050">
    <property type="entry name" value="WYL"/>
    <property type="match status" value="1"/>
</dbReference>
<dbReference type="Proteomes" id="UP000182771">
    <property type="component" value="Unassembled WGS sequence"/>
</dbReference>
<dbReference type="AlphaFoldDB" id="A0A1H2Q6P1"/>
<evidence type="ECO:0000313" key="3">
    <source>
        <dbReference type="Proteomes" id="UP000182771"/>
    </source>
</evidence>